<keyword evidence="4" id="KW-0808">Transferase</keyword>
<keyword evidence="5" id="KW-0663">Pyridoxal phosphate</keyword>
<dbReference type="Pfam" id="PF00155">
    <property type="entry name" value="Aminotran_1_2"/>
    <property type="match status" value="1"/>
</dbReference>
<gene>
    <name evidence="7" type="ORF">PsYK624_059480</name>
</gene>
<dbReference type="PANTHER" id="PTHR42790:SF19">
    <property type="entry name" value="KYNURENINE_ALPHA-AMINOADIPATE AMINOTRANSFERASE, MITOCHONDRIAL"/>
    <property type="match status" value="1"/>
</dbReference>
<keyword evidence="3 7" id="KW-0032">Aminotransferase</keyword>
<dbReference type="AlphaFoldDB" id="A0A9P3G5Y4"/>
<dbReference type="PANTHER" id="PTHR42790">
    <property type="entry name" value="AMINOTRANSFERASE"/>
    <property type="match status" value="1"/>
</dbReference>
<evidence type="ECO:0000256" key="2">
    <source>
        <dbReference type="ARBA" id="ARBA00007441"/>
    </source>
</evidence>
<dbReference type="EMBL" id="BPQB01000014">
    <property type="protein sequence ID" value="GJE89838.1"/>
    <property type="molecule type" value="Genomic_DNA"/>
</dbReference>
<feature type="domain" description="Aminotransferase class I/classII large" evidence="6">
    <location>
        <begin position="112"/>
        <end position="454"/>
    </location>
</feature>
<accession>A0A9P3G5Y4</accession>
<dbReference type="Gene3D" id="3.40.640.10">
    <property type="entry name" value="Type I PLP-dependent aspartate aminotransferase-like (Major domain)"/>
    <property type="match status" value="1"/>
</dbReference>
<comment type="cofactor">
    <cofactor evidence="1">
        <name>pyridoxal 5'-phosphate</name>
        <dbReference type="ChEBI" id="CHEBI:597326"/>
    </cofactor>
</comment>
<dbReference type="GO" id="GO:1901605">
    <property type="term" value="P:alpha-amino acid metabolic process"/>
    <property type="evidence" value="ECO:0007669"/>
    <property type="project" value="TreeGrafter"/>
</dbReference>
<dbReference type="InterPro" id="IPR015424">
    <property type="entry name" value="PyrdxlP-dep_Trfase"/>
</dbReference>
<comment type="caution">
    <text evidence="7">The sequence shown here is derived from an EMBL/GenBank/DDBJ whole genome shotgun (WGS) entry which is preliminary data.</text>
</comment>
<dbReference type="GO" id="GO:0030170">
    <property type="term" value="F:pyridoxal phosphate binding"/>
    <property type="evidence" value="ECO:0007669"/>
    <property type="project" value="InterPro"/>
</dbReference>
<evidence type="ECO:0000256" key="1">
    <source>
        <dbReference type="ARBA" id="ARBA00001933"/>
    </source>
</evidence>
<sequence>MSPLVTHSDGIPVAVETTKEFATPVANDIASKLLPDEYFRARLSAVSKNRTTDGIRSVLHLEQTPGLISLLAGKPHSSTFPITSLTFTLRDPIDPSIETPIHLTQAELDEGLQYGPTTGIAPLTEWVYGLQKAAHGRDKGEGWSVTIGNGAQDLIYKAVTALVNPGDAILTEAPVYAGVPPMFQTMLCDVHEVETDADGIDTSSLRALLESWPTDKPKPKVLYTVPYGCNPTGMTATLERRLEVLQLAREHDFFILEDDPYHYLYYGSHPRPPSYFALEKDQPEIGRVVRFDSLSKVLSSGLRLGFASAPNVIIKAMNDHTMVSNLQPNSLAQILAVSVLTRWGYDGFFKHTERVSQFYKAKRDVFEAAMRRHLSDVAEWTSPEAGMFMWFKLLTGENGADGDSNEVIRTKALERGVLALPGTVFFPNKRTSAYVRASFSQLGEQDVDEALRRLRVAILDSR</sequence>
<reference evidence="7 8" key="1">
    <citation type="submission" date="2021-08" db="EMBL/GenBank/DDBJ databases">
        <title>Draft Genome Sequence of Phanerochaete sordida strain YK-624.</title>
        <authorList>
            <person name="Mori T."/>
            <person name="Dohra H."/>
            <person name="Suzuki T."/>
            <person name="Kawagishi H."/>
            <person name="Hirai H."/>
        </authorList>
    </citation>
    <scope>NUCLEOTIDE SEQUENCE [LARGE SCALE GENOMIC DNA]</scope>
    <source>
        <strain evidence="7 8">YK-624</strain>
    </source>
</reference>
<dbReference type="InterPro" id="IPR004839">
    <property type="entry name" value="Aminotransferase_I/II_large"/>
</dbReference>
<dbReference type="Proteomes" id="UP000703269">
    <property type="component" value="Unassembled WGS sequence"/>
</dbReference>
<comment type="similarity">
    <text evidence="2">Belongs to the class-I pyridoxal-phosphate-dependent aminotransferase family.</text>
</comment>
<evidence type="ECO:0000256" key="5">
    <source>
        <dbReference type="ARBA" id="ARBA00022898"/>
    </source>
</evidence>
<protein>
    <submittedName>
        <fullName evidence="7">PLP-dependent aminotransferase family protein</fullName>
    </submittedName>
</protein>
<dbReference type="GO" id="GO:0008483">
    <property type="term" value="F:transaminase activity"/>
    <property type="evidence" value="ECO:0007669"/>
    <property type="project" value="UniProtKB-KW"/>
</dbReference>
<dbReference type="FunFam" id="3.90.1150.10:FF:000166">
    <property type="entry name" value="Kynurenine/alpha-aminoadipate aminotransferase, mitochondrial"/>
    <property type="match status" value="1"/>
</dbReference>
<keyword evidence="8" id="KW-1185">Reference proteome</keyword>
<evidence type="ECO:0000256" key="4">
    <source>
        <dbReference type="ARBA" id="ARBA00022679"/>
    </source>
</evidence>
<evidence type="ECO:0000313" key="7">
    <source>
        <dbReference type="EMBL" id="GJE89838.1"/>
    </source>
</evidence>
<proteinExistence type="inferred from homology"/>
<dbReference type="SUPFAM" id="SSF53383">
    <property type="entry name" value="PLP-dependent transferases"/>
    <property type="match status" value="1"/>
</dbReference>
<evidence type="ECO:0000313" key="8">
    <source>
        <dbReference type="Proteomes" id="UP000703269"/>
    </source>
</evidence>
<name>A0A9P3G5Y4_9APHY</name>
<dbReference type="OrthoDB" id="691673at2759"/>
<dbReference type="InterPro" id="IPR050859">
    <property type="entry name" value="Class-I_PLP-dep_aminotransf"/>
</dbReference>
<organism evidence="7 8">
    <name type="scientific">Phanerochaete sordida</name>
    <dbReference type="NCBI Taxonomy" id="48140"/>
    <lineage>
        <taxon>Eukaryota</taxon>
        <taxon>Fungi</taxon>
        <taxon>Dikarya</taxon>
        <taxon>Basidiomycota</taxon>
        <taxon>Agaricomycotina</taxon>
        <taxon>Agaricomycetes</taxon>
        <taxon>Polyporales</taxon>
        <taxon>Phanerochaetaceae</taxon>
        <taxon>Phanerochaete</taxon>
    </lineage>
</organism>
<dbReference type="InterPro" id="IPR015421">
    <property type="entry name" value="PyrdxlP-dep_Trfase_major"/>
</dbReference>
<evidence type="ECO:0000259" key="6">
    <source>
        <dbReference type="Pfam" id="PF00155"/>
    </source>
</evidence>
<dbReference type="CDD" id="cd00609">
    <property type="entry name" value="AAT_like"/>
    <property type="match status" value="1"/>
</dbReference>
<evidence type="ECO:0000256" key="3">
    <source>
        <dbReference type="ARBA" id="ARBA00022576"/>
    </source>
</evidence>